<dbReference type="InParanoid" id="A0A0D0DTP9"/>
<sequence length="113" mass="12803">MEPSTFKIQYQECLKSKGCDDGLHQSESQRQGMAYTGHSTDAGTLLAACCRIYVSLSQCSPETVYLDFLRRRPPVACTMRLHHAIFARPRHSSRQVLISQVQHACRSKLFVET</sequence>
<dbReference type="AlphaFoldDB" id="A0A0D0DTP9"/>
<evidence type="ECO:0000313" key="1">
    <source>
        <dbReference type="EMBL" id="KIK97363.1"/>
    </source>
</evidence>
<proteinExistence type="predicted"/>
<reference evidence="1 2" key="1">
    <citation type="submission" date="2014-04" db="EMBL/GenBank/DDBJ databases">
        <authorList>
            <consortium name="DOE Joint Genome Institute"/>
            <person name="Kuo A."/>
            <person name="Kohler A."/>
            <person name="Jargeat P."/>
            <person name="Nagy L.G."/>
            <person name="Floudas D."/>
            <person name="Copeland A."/>
            <person name="Barry K.W."/>
            <person name="Cichocki N."/>
            <person name="Veneault-Fourrey C."/>
            <person name="LaButti K."/>
            <person name="Lindquist E.A."/>
            <person name="Lipzen A."/>
            <person name="Lundell T."/>
            <person name="Morin E."/>
            <person name="Murat C."/>
            <person name="Sun H."/>
            <person name="Tunlid A."/>
            <person name="Henrissat B."/>
            <person name="Grigoriev I.V."/>
            <person name="Hibbett D.S."/>
            <person name="Martin F."/>
            <person name="Nordberg H.P."/>
            <person name="Cantor M.N."/>
            <person name="Hua S.X."/>
        </authorList>
    </citation>
    <scope>NUCLEOTIDE SEQUENCE [LARGE SCALE GENOMIC DNA]</scope>
    <source>
        <strain evidence="1 2">Ve08.2h10</strain>
    </source>
</reference>
<dbReference type="HOGENOM" id="CLU_2134306_0_0_1"/>
<name>A0A0D0DTP9_9AGAM</name>
<dbReference type="EMBL" id="KN824939">
    <property type="protein sequence ID" value="KIK97363.1"/>
    <property type="molecule type" value="Genomic_DNA"/>
</dbReference>
<protein>
    <submittedName>
        <fullName evidence="1">Uncharacterized protein</fullName>
    </submittedName>
</protein>
<accession>A0A0D0DTP9</accession>
<evidence type="ECO:0000313" key="2">
    <source>
        <dbReference type="Proteomes" id="UP000054538"/>
    </source>
</evidence>
<dbReference type="Proteomes" id="UP000054538">
    <property type="component" value="Unassembled WGS sequence"/>
</dbReference>
<gene>
    <name evidence="1" type="ORF">PAXRUDRAFT_230143</name>
</gene>
<keyword evidence="2" id="KW-1185">Reference proteome</keyword>
<organism evidence="1 2">
    <name type="scientific">Paxillus rubicundulus Ve08.2h10</name>
    <dbReference type="NCBI Taxonomy" id="930991"/>
    <lineage>
        <taxon>Eukaryota</taxon>
        <taxon>Fungi</taxon>
        <taxon>Dikarya</taxon>
        <taxon>Basidiomycota</taxon>
        <taxon>Agaricomycotina</taxon>
        <taxon>Agaricomycetes</taxon>
        <taxon>Agaricomycetidae</taxon>
        <taxon>Boletales</taxon>
        <taxon>Paxilineae</taxon>
        <taxon>Paxillaceae</taxon>
        <taxon>Paxillus</taxon>
    </lineage>
</organism>
<reference evidence="2" key="2">
    <citation type="submission" date="2015-01" db="EMBL/GenBank/DDBJ databases">
        <title>Evolutionary Origins and Diversification of the Mycorrhizal Mutualists.</title>
        <authorList>
            <consortium name="DOE Joint Genome Institute"/>
            <consortium name="Mycorrhizal Genomics Consortium"/>
            <person name="Kohler A."/>
            <person name="Kuo A."/>
            <person name="Nagy L.G."/>
            <person name="Floudas D."/>
            <person name="Copeland A."/>
            <person name="Barry K.W."/>
            <person name="Cichocki N."/>
            <person name="Veneault-Fourrey C."/>
            <person name="LaButti K."/>
            <person name="Lindquist E.A."/>
            <person name="Lipzen A."/>
            <person name="Lundell T."/>
            <person name="Morin E."/>
            <person name="Murat C."/>
            <person name="Riley R."/>
            <person name="Ohm R."/>
            <person name="Sun H."/>
            <person name="Tunlid A."/>
            <person name="Henrissat B."/>
            <person name="Grigoriev I.V."/>
            <person name="Hibbett D.S."/>
            <person name="Martin F."/>
        </authorList>
    </citation>
    <scope>NUCLEOTIDE SEQUENCE [LARGE SCALE GENOMIC DNA]</scope>
    <source>
        <strain evidence="2">Ve08.2h10</strain>
    </source>
</reference>